<dbReference type="EMBL" id="FZOT01000008">
    <property type="protein sequence ID" value="SNS86357.1"/>
    <property type="molecule type" value="Genomic_DNA"/>
</dbReference>
<dbReference type="Proteomes" id="UP000198284">
    <property type="component" value="Unassembled WGS sequence"/>
</dbReference>
<evidence type="ECO:0000313" key="1">
    <source>
        <dbReference type="EMBL" id="SNS86357.1"/>
    </source>
</evidence>
<dbReference type="AlphaFoldDB" id="A0A239HYA1"/>
<organism evidence="1 2">
    <name type="scientific">Noviherbaspirillum humi</name>
    <dbReference type="NCBI Taxonomy" id="1688639"/>
    <lineage>
        <taxon>Bacteria</taxon>
        <taxon>Pseudomonadati</taxon>
        <taxon>Pseudomonadota</taxon>
        <taxon>Betaproteobacteria</taxon>
        <taxon>Burkholderiales</taxon>
        <taxon>Oxalobacteraceae</taxon>
        <taxon>Noviherbaspirillum</taxon>
    </lineage>
</organism>
<proteinExistence type="predicted"/>
<protein>
    <submittedName>
        <fullName evidence="1">Uncharacterized protein</fullName>
    </submittedName>
</protein>
<gene>
    <name evidence="1" type="ORF">SAMN06265795_10815</name>
</gene>
<name>A0A239HYA1_9BURK</name>
<reference evidence="1 2" key="1">
    <citation type="submission" date="2017-06" db="EMBL/GenBank/DDBJ databases">
        <authorList>
            <person name="Kim H.J."/>
            <person name="Triplett B.A."/>
        </authorList>
    </citation>
    <scope>NUCLEOTIDE SEQUENCE [LARGE SCALE GENOMIC DNA]</scope>
    <source>
        <strain evidence="1 2">U15</strain>
    </source>
</reference>
<evidence type="ECO:0000313" key="2">
    <source>
        <dbReference type="Proteomes" id="UP000198284"/>
    </source>
</evidence>
<dbReference type="OrthoDB" id="8685853at2"/>
<dbReference type="RefSeq" id="WP_089399795.1">
    <property type="nucleotide sequence ID" value="NZ_FZOT01000008.1"/>
</dbReference>
<keyword evidence="2" id="KW-1185">Reference proteome</keyword>
<accession>A0A239HYA1</accession>
<sequence>MDSTQIRHKNFQKLFDDFINQNAGLPQRGMLKLFAQRLNLSDRYLSHIKCNRKNIGNAVARAIEAQLQLPRGWMDREHDTLNMMPADEKEKLFVETALTLFRAQPTDARELMLDLLRQRLQAPAPSIKTQRRKAG</sequence>